<evidence type="ECO:0000256" key="2">
    <source>
        <dbReference type="ARBA" id="ARBA00022670"/>
    </source>
</evidence>
<dbReference type="GO" id="GO:0005509">
    <property type="term" value="F:calcium ion binding"/>
    <property type="evidence" value="ECO:0007669"/>
    <property type="project" value="InterPro"/>
</dbReference>
<dbReference type="PROSITE" id="PS50203">
    <property type="entry name" value="CALPAIN_CAT"/>
    <property type="match status" value="1"/>
</dbReference>
<dbReference type="InterPro" id="IPR022684">
    <property type="entry name" value="Calpain_cysteine_protease"/>
</dbReference>
<dbReference type="Pfam" id="PF00648">
    <property type="entry name" value="Peptidase_C2"/>
    <property type="match status" value="1"/>
</dbReference>
<dbReference type="InterPro" id="IPR000169">
    <property type="entry name" value="Pept_cys_AS"/>
</dbReference>
<evidence type="ECO:0000256" key="3">
    <source>
        <dbReference type="ARBA" id="ARBA00022723"/>
    </source>
</evidence>
<dbReference type="Proteomes" id="UP001335648">
    <property type="component" value="Unassembled WGS sequence"/>
</dbReference>
<proteinExistence type="inferred from homology"/>
<dbReference type="AlphaFoldDB" id="A0AAN8BMB0"/>
<feature type="active site" evidence="7 8">
    <location>
        <position position="273"/>
    </location>
</feature>
<dbReference type="GO" id="GO:0004198">
    <property type="term" value="F:calcium-dependent cysteine-type endopeptidase activity"/>
    <property type="evidence" value="ECO:0007669"/>
    <property type="project" value="InterPro"/>
</dbReference>
<feature type="active site" evidence="7 8">
    <location>
        <position position="112"/>
    </location>
</feature>
<evidence type="ECO:0000259" key="10">
    <source>
        <dbReference type="PROSITE" id="PS50203"/>
    </source>
</evidence>
<dbReference type="CDD" id="cd00044">
    <property type="entry name" value="CysPc"/>
    <property type="match status" value="1"/>
</dbReference>
<keyword evidence="4 8" id="KW-0378">Hydrolase</keyword>
<keyword evidence="6" id="KW-0106">Calcium</keyword>
<dbReference type="PANTHER" id="PTHR10183:SF302">
    <property type="entry name" value="CALPAIN-14"/>
    <property type="match status" value="1"/>
</dbReference>
<feature type="domain" description="Calpain catalytic" evidence="10">
    <location>
        <begin position="47"/>
        <end position="354"/>
    </location>
</feature>
<evidence type="ECO:0000256" key="5">
    <source>
        <dbReference type="ARBA" id="ARBA00022807"/>
    </source>
</evidence>
<evidence type="ECO:0000256" key="4">
    <source>
        <dbReference type="ARBA" id="ARBA00022801"/>
    </source>
</evidence>
<evidence type="ECO:0000256" key="1">
    <source>
        <dbReference type="ARBA" id="ARBA00007623"/>
    </source>
</evidence>
<dbReference type="GO" id="GO:0006508">
    <property type="term" value="P:proteolysis"/>
    <property type="evidence" value="ECO:0007669"/>
    <property type="project" value="UniProtKB-KW"/>
</dbReference>
<dbReference type="InterPro" id="IPR011992">
    <property type="entry name" value="EF-hand-dom_pair"/>
</dbReference>
<keyword evidence="13" id="KW-1185">Reference proteome</keyword>
<dbReference type="InterPro" id="IPR002048">
    <property type="entry name" value="EF_hand_dom"/>
</dbReference>
<evidence type="ECO:0000259" key="11">
    <source>
        <dbReference type="PROSITE" id="PS50222"/>
    </source>
</evidence>
<protein>
    <submittedName>
        <fullName evidence="12">Uncharacterized protein</fullName>
    </submittedName>
</protein>
<dbReference type="Pfam" id="PF01067">
    <property type="entry name" value="Calpain_III"/>
    <property type="match status" value="1"/>
</dbReference>
<evidence type="ECO:0000313" key="12">
    <source>
        <dbReference type="EMBL" id="KAK5887658.1"/>
    </source>
</evidence>
<dbReference type="PROSITE" id="PS00139">
    <property type="entry name" value="THIOL_PROTEASE_CYS"/>
    <property type="match status" value="1"/>
</dbReference>
<dbReference type="SMART" id="SM00720">
    <property type="entry name" value="calpain_III"/>
    <property type="match status" value="1"/>
</dbReference>
<organism evidence="12 13">
    <name type="scientific">Champsocephalus esox</name>
    <name type="common">pike icefish</name>
    <dbReference type="NCBI Taxonomy" id="159716"/>
    <lineage>
        <taxon>Eukaryota</taxon>
        <taxon>Metazoa</taxon>
        <taxon>Chordata</taxon>
        <taxon>Craniata</taxon>
        <taxon>Vertebrata</taxon>
        <taxon>Euteleostomi</taxon>
        <taxon>Actinopterygii</taxon>
        <taxon>Neopterygii</taxon>
        <taxon>Teleostei</taxon>
        <taxon>Neoteleostei</taxon>
        <taxon>Acanthomorphata</taxon>
        <taxon>Eupercaria</taxon>
        <taxon>Perciformes</taxon>
        <taxon>Notothenioidei</taxon>
        <taxon>Channichthyidae</taxon>
        <taxon>Champsocephalus</taxon>
    </lineage>
</organism>
<evidence type="ECO:0000256" key="7">
    <source>
        <dbReference type="PIRSR" id="PIRSR622684-1"/>
    </source>
</evidence>
<dbReference type="SMART" id="SM00230">
    <property type="entry name" value="CysPc"/>
    <property type="match status" value="1"/>
</dbReference>
<dbReference type="InterPro" id="IPR036213">
    <property type="entry name" value="Calpain_III_sf"/>
</dbReference>
<keyword evidence="5 8" id="KW-0788">Thiol protease</keyword>
<evidence type="ECO:0000313" key="13">
    <source>
        <dbReference type="Proteomes" id="UP001335648"/>
    </source>
</evidence>
<accession>A0AAN8BMB0</accession>
<keyword evidence="3" id="KW-0479">Metal-binding</keyword>
<feature type="domain" description="EF-hand" evidence="11">
    <location>
        <begin position="618"/>
        <end position="653"/>
    </location>
</feature>
<evidence type="ECO:0000256" key="8">
    <source>
        <dbReference type="PROSITE-ProRule" id="PRU00239"/>
    </source>
</evidence>
<dbReference type="SUPFAM" id="SSF47473">
    <property type="entry name" value="EF-hand"/>
    <property type="match status" value="1"/>
</dbReference>
<dbReference type="PROSITE" id="PS00018">
    <property type="entry name" value="EF_HAND_1"/>
    <property type="match status" value="1"/>
</dbReference>
<dbReference type="GO" id="GO:0005737">
    <property type="term" value="C:cytoplasm"/>
    <property type="evidence" value="ECO:0007669"/>
    <property type="project" value="TreeGrafter"/>
</dbReference>
<gene>
    <name evidence="12" type="ORF">CesoFtcFv8_016246</name>
</gene>
<dbReference type="SUPFAM" id="SSF54001">
    <property type="entry name" value="Cysteine proteinases"/>
    <property type="match status" value="1"/>
</dbReference>
<name>A0AAN8BMB0_9TELE</name>
<dbReference type="SUPFAM" id="SSF49758">
    <property type="entry name" value="Calpain large subunit, middle domain (domain III)"/>
    <property type="match status" value="1"/>
</dbReference>
<dbReference type="PRINTS" id="PR00704">
    <property type="entry name" value="CALPAIN"/>
</dbReference>
<dbReference type="PROSITE" id="PS50222">
    <property type="entry name" value="EF_HAND_2"/>
    <property type="match status" value="1"/>
</dbReference>
<reference evidence="12 13" key="1">
    <citation type="journal article" date="2023" name="Mol. Biol. Evol.">
        <title>Genomics of Secondarily Temperate Adaptation in the Only Non-Antarctic Icefish.</title>
        <authorList>
            <person name="Rivera-Colon A.G."/>
            <person name="Rayamajhi N."/>
            <person name="Minhas B.F."/>
            <person name="Madrigal G."/>
            <person name="Bilyk K.T."/>
            <person name="Yoon V."/>
            <person name="Hune M."/>
            <person name="Gregory S."/>
            <person name="Cheng C.H.C."/>
            <person name="Catchen J.M."/>
        </authorList>
    </citation>
    <scope>NUCLEOTIDE SEQUENCE [LARGE SCALE GENOMIC DNA]</scope>
    <source>
        <strain evidence="12">JC2023a</strain>
    </source>
</reference>
<dbReference type="InterPro" id="IPR018247">
    <property type="entry name" value="EF_Hand_1_Ca_BS"/>
</dbReference>
<feature type="active site" evidence="7 8">
    <location>
        <position position="297"/>
    </location>
</feature>
<dbReference type="InterPro" id="IPR022683">
    <property type="entry name" value="Calpain_III"/>
</dbReference>
<dbReference type="Gene3D" id="3.90.70.10">
    <property type="entry name" value="Cysteine proteinases"/>
    <property type="match status" value="1"/>
</dbReference>
<feature type="region of interest" description="Disordered" evidence="9">
    <location>
        <begin position="506"/>
        <end position="549"/>
    </location>
</feature>
<dbReference type="InterPro" id="IPR038765">
    <property type="entry name" value="Papain-like_cys_pep_sf"/>
</dbReference>
<keyword evidence="2 8" id="KW-0645">Protease</keyword>
<dbReference type="InterPro" id="IPR001300">
    <property type="entry name" value="Peptidase_C2_calpain_cat"/>
</dbReference>
<dbReference type="InterPro" id="IPR022682">
    <property type="entry name" value="Calpain_domain_III"/>
</dbReference>
<dbReference type="PANTHER" id="PTHR10183">
    <property type="entry name" value="CALPAIN"/>
    <property type="match status" value="1"/>
</dbReference>
<evidence type="ECO:0000256" key="9">
    <source>
        <dbReference type="SAM" id="MobiDB-lite"/>
    </source>
</evidence>
<comment type="caution">
    <text evidence="12">The sequence shown here is derived from an EMBL/GenBank/DDBJ whole genome shotgun (WGS) entry which is preliminary data.</text>
</comment>
<dbReference type="EMBL" id="JAULUE010002058">
    <property type="protein sequence ID" value="KAK5887658.1"/>
    <property type="molecule type" value="Genomic_DNA"/>
</dbReference>
<evidence type="ECO:0000256" key="6">
    <source>
        <dbReference type="ARBA" id="ARBA00022837"/>
    </source>
</evidence>
<sequence>MPGFGSCTSIINLRFQEGSEGSPSNPAKFKNQDFAQLKDNHLRRGRQFVDRTFPPDSSSLGDLPELSSRQESQVKWLRPAEILKDQNNSKEAIFCTKGASRFDFGQGAVGNCWFLAAISSLTFRKALMVQVVPMDQNFNNHAGIFHFRFWRFGKWVDVVIDDYLPVMNNQLLSVRSKNGNEFWAPLMEKAYAKVCGSYTDMNAGLPSEACKDFCGGVNVDYKLQEVHSAGHDDKLWSSLSNASSCNSMICCGTAQKGGVLVNTVSNSGIVDAHAYSVTAVTEINYRGSKVRLVRLFNPWGRKEWTGNWSDKSDRWQRVSPNDRARCEDRDDGEFWMELEDFCLHFSMLFICCENPNFIDGDVNCQWQSQTYDGKWTAGRSAGGSLSNRSFETNPQYRMKVNIIDKSEKEDKNIVLTLMQKPRQENRKRQSTYPIGISVFKTTSGRLSINQLYQLQRQKDTQMYTYARELVEMHSMEPGEYLIVPSTMDPYQSADFILTIFSKTDAQITPHDEDDKDEYDHEDEKKEEGGDLVLPEVPTDNKKPEEETSDNKALRDLFNRYADQFGELKDRQLRMLLNDNFPHGTWNGFGYDTCSSMIAMFDVDKKMTMTLVEFTSLWKKINEYKQHFHRADVNKNGSLTDRELNMAIKTAEPEIEVNSSLVRLMTFRYSGFEATTMEGFISLMLRLGKTTSTFKDNSTDGVINLSWEEWTEFSMYN</sequence>
<dbReference type="Gene3D" id="1.10.238.10">
    <property type="entry name" value="EF-hand"/>
    <property type="match status" value="1"/>
</dbReference>
<comment type="similarity">
    <text evidence="1">Belongs to the peptidase C2 family.</text>
</comment>
<feature type="compositionally biased region" description="Basic and acidic residues" evidence="9">
    <location>
        <begin position="538"/>
        <end position="549"/>
    </location>
</feature>
<dbReference type="Gene3D" id="2.60.120.380">
    <property type="match status" value="1"/>
</dbReference>
<dbReference type="FunFam" id="3.90.70.10:FF:000054">
    <property type="entry name" value="Calpain 14"/>
    <property type="match status" value="1"/>
</dbReference>
<feature type="compositionally biased region" description="Basic and acidic residues" evidence="9">
    <location>
        <begin position="509"/>
        <end position="528"/>
    </location>
</feature>